<keyword evidence="5" id="KW-1185">Reference proteome</keyword>
<proteinExistence type="predicted"/>
<dbReference type="InterPro" id="IPR020845">
    <property type="entry name" value="AMP-binding_CS"/>
</dbReference>
<dbReference type="InterPro" id="IPR045851">
    <property type="entry name" value="AMP-bd_C_sf"/>
</dbReference>
<dbReference type="Pfam" id="PF13193">
    <property type="entry name" value="AMP-binding_C"/>
    <property type="match status" value="1"/>
</dbReference>
<evidence type="ECO:0000313" key="5">
    <source>
        <dbReference type="Proteomes" id="UP001652740"/>
    </source>
</evidence>
<accession>A0A6J1WFK6</accession>
<dbReference type="PANTHER" id="PTHR24096:SF422">
    <property type="entry name" value="BCDNA.GH02901"/>
    <property type="match status" value="1"/>
</dbReference>
<dbReference type="GO" id="GO:0046949">
    <property type="term" value="P:fatty-acyl-CoA biosynthetic process"/>
    <property type="evidence" value="ECO:0007669"/>
    <property type="project" value="TreeGrafter"/>
</dbReference>
<name>A0A6J1WFK6_GALME</name>
<dbReference type="GO" id="GO:0005777">
    <property type="term" value="C:peroxisome"/>
    <property type="evidence" value="ECO:0007669"/>
    <property type="project" value="UniProtKB-SubCell"/>
</dbReference>
<comment type="subcellular location">
    <subcellularLocation>
        <location evidence="1">Peroxisome</location>
    </subcellularLocation>
</comment>
<feature type="domain" description="AMP-binding enzyme C-terminal" evidence="4">
    <location>
        <begin position="484"/>
        <end position="559"/>
    </location>
</feature>
<dbReference type="Gene3D" id="3.30.300.30">
    <property type="match status" value="1"/>
</dbReference>
<reference evidence="6" key="1">
    <citation type="submission" date="2025-08" db="UniProtKB">
        <authorList>
            <consortium name="RefSeq"/>
        </authorList>
    </citation>
    <scope>IDENTIFICATION</scope>
    <source>
        <tissue evidence="6">Whole larvae</tissue>
    </source>
</reference>
<evidence type="ECO:0000256" key="2">
    <source>
        <dbReference type="ARBA" id="ARBA00023140"/>
    </source>
</evidence>
<dbReference type="AlphaFoldDB" id="A0A6J1WFK6"/>
<dbReference type="InParanoid" id="A0A6J1WFK6"/>
<feature type="domain" description="AMP-dependent synthetase/ligase" evidence="3">
    <location>
        <begin position="56"/>
        <end position="432"/>
    </location>
</feature>
<dbReference type="RefSeq" id="XP_026752608.2">
    <property type="nucleotide sequence ID" value="XM_026896807.3"/>
</dbReference>
<organism evidence="5 6">
    <name type="scientific">Galleria mellonella</name>
    <name type="common">Greater wax moth</name>
    <dbReference type="NCBI Taxonomy" id="7137"/>
    <lineage>
        <taxon>Eukaryota</taxon>
        <taxon>Metazoa</taxon>
        <taxon>Ecdysozoa</taxon>
        <taxon>Arthropoda</taxon>
        <taxon>Hexapoda</taxon>
        <taxon>Insecta</taxon>
        <taxon>Pterygota</taxon>
        <taxon>Neoptera</taxon>
        <taxon>Endopterygota</taxon>
        <taxon>Lepidoptera</taxon>
        <taxon>Glossata</taxon>
        <taxon>Ditrysia</taxon>
        <taxon>Pyraloidea</taxon>
        <taxon>Pyralidae</taxon>
        <taxon>Galleriinae</taxon>
        <taxon>Galleria</taxon>
    </lineage>
</organism>
<evidence type="ECO:0000256" key="1">
    <source>
        <dbReference type="ARBA" id="ARBA00004275"/>
    </source>
</evidence>
<dbReference type="InterPro" id="IPR000873">
    <property type="entry name" value="AMP-dep_synth/lig_dom"/>
</dbReference>
<sequence>MATAKVVSRSLARLLVSRNYSLTKYVNEGTWTSGNIVKSPAKDVEIPNRLIPEHIWENMEKWPDKTAVICGITKRSFTYHQLYKNSRNLAAKLRNSLNIRDSDVICIMMPNSPDYALAILGTLQAGAEVTTVNPIYTAHEVHRQLLLSKPKLLIGIPETISVLKDALKLAKMDIPIISCRGYANNDLPDDVIAFDELANATNVDYDVLKDVSRTPSDIALLPYSSGTTGLPKGVELTNRNIVSNCVQQNSNGLRHYQDTTSTYQDATLAVLPFYHIYGLSIVLLHKLSVGVKVVTLPKFQPQSFLTTLKEQKISIFCAAPPLILFLGSNPEVKNEDLESLNVITCGAAPLPKLDIYRVLNKTKKNLAFLQLYGLTETAPLVTTLPNNSKNYVSAGVAVPNTELKIINTDEIALGPNEVGELLVRGPQVMKGYRNNPEATKQVITEDGWFRTGDIASIDEDGALTITDRVKELIKVKGYQVAPAELESILREHPDVEDAGVVGVPDSRTGEAPKAFVVVKEGSKTKAMNILNYVSERVAEFKRIKEIVFLDSLPKNPSGKLLRRILKEKYA</sequence>
<dbReference type="KEGG" id="gmw:113512858"/>
<protein>
    <submittedName>
        <fullName evidence="6">Uncharacterized protein LOC113512858</fullName>
    </submittedName>
</protein>
<dbReference type="Pfam" id="PF00501">
    <property type="entry name" value="AMP-binding"/>
    <property type="match status" value="1"/>
</dbReference>
<gene>
    <name evidence="6" type="primary">LOC113512858</name>
</gene>
<dbReference type="GeneID" id="113512858"/>
<dbReference type="GO" id="GO:0004467">
    <property type="term" value="F:long-chain fatty acid-CoA ligase activity"/>
    <property type="evidence" value="ECO:0007669"/>
    <property type="project" value="TreeGrafter"/>
</dbReference>
<evidence type="ECO:0000259" key="3">
    <source>
        <dbReference type="Pfam" id="PF00501"/>
    </source>
</evidence>
<dbReference type="Proteomes" id="UP001652740">
    <property type="component" value="Unplaced"/>
</dbReference>
<evidence type="ECO:0000259" key="4">
    <source>
        <dbReference type="Pfam" id="PF13193"/>
    </source>
</evidence>
<dbReference type="FunCoup" id="A0A6J1WFK6">
    <property type="interactions" value="248"/>
</dbReference>
<dbReference type="PROSITE" id="PS00455">
    <property type="entry name" value="AMP_BINDING"/>
    <property type="match status" value="1"/>
</dbReference>
<dbReference type="CDD" id="cd05911">
    <property type="entry name" value="Firefly_Luc_like"/>
    <property type="match status" value="1"/>
</dbReference>
<evidence type="ECO:0000313" key="6">
    <source>
        <dbReference type="RefSeq" id="XP_026752608.2"/>
    </source>
</evidence>
<dbReference type="Gene3D" id="3.40.50.12780">
    <property type="entry name" value="N-terminal domain of ligase-like"/>
    <property type="match status" value="1"/>
</dbReference>
<dbReference type="InterPro" id="IPR025110">
    <property type="entry name" value="AMP-bd_C"/>
</dbReference>
<keyword evidence="2" id="KW-0576">Peroxisome</keyword>
<dbReference type="SUPFAM" id="SSF56801">
    <property type="entry name" value="Acetyl-CoA synthetase-like"/>
    <property type="match status" value="1"/>
</dbReference>
<dbReference type="PANTHER" id="PTHR24096">
    <property type="entry name" value="LONG-CHAIN-FATTY-ACID--COA LIGASE"/>
    <property type="match status" value="1"/>
</dbReference>
<dbReference type="InterPro" id="IPR042099">
    <property type="entry name" value="ANL_N_sf"/>
</dbReference>